<gene>
    <name evidence="3" type="ORF">BET10_05355</name>
</gene>
<dbReference type="EMBL" id="MKJU01000007">
    <property type="protein sequence ID" value="OHU92479.1"/>
    <property type="molecule type" value="Genomic_DNA"/>
</dbReference>
<dbReference type="InterPro" id="IPR032816">
    <property type="entry name" value="VTT_dom"/>
</dbReference>
<keyword evidence="1" id="KW-0812">Transmembrane</keyword>
<evidence type="ECO:0000313" key="3">
    <source>
        <dbReference type="EMBL" id="OHU92479.1"/>
    </source>
</evidence>
<dbReference type="Proteomes" id="UP000179786">
    <property type="component" value="Unassembled WGS sequence"/>
</dbReference>
<name>A0A1S1MYL7_9GAMM</name>
<comment type="caution">
    <text evidence="3">The sequence shown here is derived from an EMBL/GenBank/DDBJ whole genome shotgun (WGS) entry which is preliminary data.</text>
</comment>
<evidence type="ECO:0000313" key="4">
    <source>
        <dbReference type="Proteomes" id="UP000179786"/>
    </source>
</evidence>
<dbReference type="InterPro" id="IPR051311">
    <property type="entry name" value="DedA_domain"/>
</dbReference>
<keyword evidence="1" id="KW-1133">Transmembrane helix</keyword>
<sequence>MWVYSGLFISAVSSATLLPGSSEVLLSGLAITENAQLVTLWAIATLGNVLGSCINYWLGINLLRFENAKWFPVSSQQLHQARLQFSRYGIYSLLFAWVPVIGDPLTLFAGVFRVPKRLFIPLVMAGKGLRYAAVIILAVGVEQLF</sequence>
<evidence type="ECO:0000256" key="1">
    <source>
        <dbReference type="SAM" id="Phobius"/>
    </source>
</evidence>
<feature type="transmembrane region" description="Helical" evidence="1">
    <location>
        <begin position="88"/>
        <end position="112"/>
    </location>
</feature>
<protein>
    <recommendedName>
        <fullName evidence="2">VTT domain-containing protein</fullName>
    </recommendedName>
</protein>
<feature type="transmembrane region" description="Helical" evidence="1">
    <location>
        <begin position="38"/>
        <end position="58"/>
    </location>
</feature>
<dbReference type="PANTHER" id="PTHR42709:SF4">
    <property type="entry name" value="INNER MEMBRANE PROTEIN YQAA"/>
    <property type="match status" value="1"/>
</dbReference>
<dbReference type="STRING" id="1859457.BET10_05355"/>
<feature type="transmembrane region" description="Helical" evidence="1">
    <location>
        <begin position="118"/>
        <end position="141"/>
    </location>
</feature>
<proteinExistence type="predicted"/>
<dbReference type="PANTHER" id="PTHR42709">
    <property type="entry name" value="ALKALINE PHOSPHATASE LIKE PROTEIN"/>
    <property type="match status" value="1"/>
</dbReference>
<dbReference type="AlphaFoldDB" id="A0A1S1MYL7"/>
<reference evidence="3 4" key="1">
    <citation type="submission" date="2016-09" db="EMBL/GenBank/DDBJ databases">
        <title>Pseudoalteromonas amylolytica sp. nov., isolated from the surface seawater.</title>
        <authorList>
            <person name="Wu Y.-H."/>
            <person name="Cheng H."/>
            <person name="Jin X.-B."/>
            <person name="Wang C.-S."/>
            <person name="Xu X.-W."/>
        </authorList>
    </citation>
    <scope>NUCLEOTIDE SEQUENCE [LARGE SCALE GENOMIC DNA]</scope>
    <source>
        <strain evidence="3 4">JW1</strain>
    </source>
</reference>
<dbReference type="Pfam" id="PF09335">
    <property type="entry name" value="VTT_dom"/>
    <property type="match status" value="1"/>
</dbReference>
<keyword evidence="1" id="KW-0472">Membrane</keyword>
<keyword evidence="4" id="KW-1185">Reference proteome</keyword>
<accession>A0A1S1MYL7</accession>
<dbReference type="GO" id="GO:0005886">
    <property type="term" value="C:plasma membrane"/>
    <property type="evidence" value="ECO:0007669"/>
    <property type="project" value="UniProtKB-ARBA"/>
</dbReference>
<feature type="domain" description="VTT" evidence="2">
    <location>
        <begin position="25"/>
        <end position="134"/>
    </location>
</feature>
<dbReference type="OrthoDB" id="9814483at2"/>
<organism evidence="3 4">
    <name type="scientific">Pseudoalteromonas amylolytica</name>
    <dbReference type="NCBI Taxonomy" id="1859457"/>
    <lineage>
        <taxon>Bacteria</taxon>
        <taxon>Pseudomonadati</taxon>
        <taxon>Pseudomonadota</taxon>
        <taxon>Gammaproteobacteria</taxon>
        <taxon>Alteromonadales</taxon>
        <taxon>Pseudoalteromonadaceae</taxon>
        <taxon>Pseudoalteromonas</taxon>
    </lineage>
</organism>
<dbReference type="RefSeq" id="WP_070983456.1">
    <property type="nucleotide sequence ID" value="NZ_MKJU01000007.1"/>
</dbReference>
<evidence type="ECO:0000259" key="2">
    <source>
        <dbReference type="Pfam" id="PF09335"/>
    </source>
</evidence>